<sequence>MLQTFLQIVDTPEEQSKFEKLYYQYMQLMHFIAKNILNDEGLTEDAVNEAFLRIAKNFHKVGDIDSGQTKSFILIIVRNVSLDMLKNNGNDLGYESDAGEATEENAGHTGPVSDSVFESIRYNALVAEIKSLPAIYRDVMYLLCVCEYRYVEIATMLDLSVVAVQKRAQRGREVLIERLGGRYE</sequence>
<dbReference type="GO" id="GO:0003677">
    <property type="term" value="F:DNA binding"/>
    <property type="evidence" value="ECO:0007669"/>
    <property type="project" value="UniProtKB-KW"/>
</dbReference>
<dbReference type="InterPro" id="IPR007627">
    <property type="entry name" value="RNA_pol_sigma70_r2"/>
</dbReference>
<evidence type="ECO:0000256" key="5">
    <source>
        <dbReference type="ARBA" id="ARBA00023163"/>
    </source>
</evidence>
<evidence type="ECO:0000259" key="7">
    <source>
        <dbReference type="Pfam" id="PF08281"/>
    </source>
</evidence>
<dbReference type="RefSeq" id="WP_133527393.1">
    <property type="nucleotide sequence ID" value="NZ_SNXO01000001.1"/>
</dbReference>
<dbReference type="InterPro" id="IPR039425">
    <property type="entry name" value="RNA_pol_sigma-70-like"/>
</dbReference>
<proteinExistence type="inferred from homology"/>
<protein>
    <submittedName>
        <fullName evidence="8">RNA polymerase sigma-70 factor (ECF subfamily)</fullName>
    </submittedName>
</protein>
<reference evidence="8 9" key="1">
    <citation type="submission" date="2019-03" db="EMBL/GenBank/DDBJ databases">
        <title>Genomic Encyclopedia of Type Strains, Phase IV (KMG-IV): sequencing the most valuable type-strain genomes for metagenomic binning, comparative biology and taxonomic classification.</title>
        <authorList>
            <person name="Goeker M."/>
        </authorList>
    </citation>
    <scope>NUCLEOTIDE SEQUENCE [LARGE SCALE GENOMIC DNA]</scope>
    <source>
        <strain evidence="8 9">DSM 28287</strain>
    </source>
</reference>
<dbReference type="InterPro" id="IPR036388">
    <property type="entry name" value="WH-like_DNA-bd_sf"/>
</dbReference>
<dbReference type="Pfam" id="PF04542">
    <property type="entry name" value="Sigma70_r2"/>
    <property type="match status" value="1"/>
</dbReference>
<dbReference type="Proteomes" id="UP000295500">
    <property type="component" value="Unassembled WGS sequence"/>
</dbReference>
<organism evidence="8 9">
    <name type="scientific">Aminicella lysinilytica</name>
    <dbReference type="NCBI Taxonomy" id="433323"/>
    <lineage>
        <taxon>Bacteria</taxon>
        <taxon>Bacillati</taxon>
        <taxon>Bacillota</taxon>
        <taxon>Clostridia</taxon>
        <taxon>Peptostreptococcales</taxon>
        <taxon>Anaerovoracaceae</taxon>
        <taxon>Aminicella</taxon>
    </lineage>
</organism>
<evidence type="ECO:0000256" key="4">
    <source>
        <dbReference type="ARBA" id="ARBA00023125"/>
    </source>
</evidence>
<dbReference type="GO" id="GO:0016987">
    <property type="term" value="F:sigma factor activity"/>
    <property type="evidence" value="ECO:0007669"/>
    <property type="project" value="UniProtKB-KW"/>
</dbReference>
<dbReference type="EMBL" id="SNXO01000001">
    <property type="protein sequence ID" value="TDP60504.1"/>
    <property type="molecule type" value="Genomic_DNA"/>
</dbReference>
<dbReference type="PANTHER" id="PTHR43133:SF8">
    <property type="entry name" value="RNA POLYMERASE SIGMA FACTOR HI_1459-RELATED"/>
    <property type="match status" value="1"/>
</dbReference>
<evidence type="ECO:0000259" key="6">
    <source>
        <dbReference type="Pfam" id="PF04542"/>
    </source>
</evidence>
<dbReference type="GO" id="GO:0006352">
    <property type="term" value="P:DNA-templated transcription initiation"/>
    <property type="evidence" value="ECO:0007669"/>
    <property type="project" value="InterPro"/>
</dbReference>
<dbReference type="NCBIfam" id="TIGR02937">
    <property type="entry name" value="sigma70-ECF"/>
    <property type="match status" value="1"/>
</dbReference>
<accession>A0A4R6QCK1</accession>
<dbReference type="PANTHER" id="PTHR43133">
    <property type="entry name" value="RNA POLYMERASE ECF-TYPE SIGMA FACTO"/>
    <property type="match status" value="1"/>
</dbReference>
<evidence type="ECO:0000313" key="9">
    <source>
        <dbReference type="Proteomes" id="UP000295500"/>
    </source>
</evidence>
<keyword evidence="2" id="KW-0805">Transcription regulation</keyword>
<feature type="domain" description="RNA polymerase sigma factor 70 region 4 type 2" evidence="7">
    <location>
        <begin position="124"/>
        <end position="173"/>
    </location>
</feature>
<keyword evidence="9" id="KW-1185">Reference proteome</keyword>
<dbReference type="OrthoDB" id="9795666at2"/>
<gene>
    <name evidence="8" type="ORF">EV211_10118</name>
</gene>
<dbReference type="Gene3D" id="1.10.10.10">
    <property type="entry name" value="Winged helix-like DNA-binding domain superfamily/Winged helix DNA-binding domain"/>
    <property type="match status" value="1"/>
</dbReference>
<dbReference type="AlphaFoldDB" id="A0A4R6QCK1"/>
<dbReference type="SUPFAM" id="SSF88946">
    <property type="entry name" value="Sigma2 domain of RNA polymerase sigma factors"/>
    <property type="match status" value="1"/>
</dbReference>
<name>A0A4R6QCK1_9FIRM</name>
<dbReference type="SUPFAM" id="SSF88659">
    <property type="entry name" value="Sigma3 and sigma4 domains of RNA polymerase sigma factors"/>
    <property type="match status" value="1"/>
</dbReference>
<feature type="domain" description="RNA polymerase sigma-70 region 2" evidence="6">
    <location>
        <begin position="21"/>
        <end position="88"/>
    </location>
</feature>
<dbReference type="InterPro" id="IPR013249">
    <property type="entry name" value="RNA_pol_sigma70_r4_t2"/>
</dbReference>
<evidence type="ECO:0000256" key="1">
    <source>
        <dbReference type="ARBA" id="ARBA00010641"/>
    </source>
</evidence>
<dbReference type="InterPro" id="IPR013325">
    <property type="entry name" value="RNA_pol_sigma_r2"/>
</dbReference>
<dbReference type="Pfam" id="PF08281">
    <property type="entry name" value="Sigma70_r4_2"/>
    <property type="match status" value="1"/>
</dbReference>
<keyword evidence="4" id="KW-0238">DNA-binding</keyword>
<evidence type="ECO:0000256" key="2">
    <source>
        <dbReference type="ARBA" id="ARBA00023015"/>
    </source>
</evidence>
<evidence type="ECO:0000256" key="3">
    <source>
        <dbReference type="ARBA" id="ARBA00023082"/>
    </source>
</evidence>
<dbReference type="InterPro" id="IPR014284">
    <property type="entry name" value="RNA_pol_sigma-70_dom"/>
</dbReference>
<keyword evidence="3" id="KW-0731">Sigma factor</keyword>
<evidence type="ECO:0000313" key="8">
    <source>
        <dbReference type="EMBL" id="TDP60504.1"/>
    </source>
</evidence>
<dbReference type="InterPro" id="IPR013324">
    <property type="entry name" value="RNA_pol_sigma_r3/r4-like"/>
</dbReference>
<keyword evidence="5" id="KW-0804">Transcription</keyword>
<dbReference type="Gene3D" id="1.10.1740.10">
    <property type="match status" value="1"/>
</dbReference>
<comment type="caution">
    <text evidence="8">The sequence shown here is derived from an EMBL/GenBank/DDBJ whole genome shotgun (WGS) entry which is preliminary data.</text>
</comment>
<comment type="similarity">
    <text evidence="1">Belongs to the sigma-70 factor family. ECF subfamily.</text>
</comment>